<dbReference type="Proteomes" id="UP000241769">
    <property type="component" value="Unassembled WGS sequence"/>
</dbReference>
<feature type="signal peptide" evidence="1">
    <location>
        <begin position="1"/>
        <end position="20"/>
    </location>
</feature>
<dbReference type="EMBL" id="MDYQ01000185">
    <property type="protein sequence ID" value="PRP79386.1"/>
    <property type="molecule type" value="Genomic_DNA"/>
</dbReference>
<dbReference type="InParanoid" id="A0A2P6N604"/>
<evidence type="ECO:0000256" key="1">
    <source>
        <dbReference type="SAM" id="SignalP"/>
    </source>
</evidence>
<name>A0A2P6N604_9EUKA</name>
<protein>
    <submittedName>
        <fullName evidence="2">Uncharacterized protein</fullName>
    </submittedName>
</protein>
<organism evidence="2 3">
    <name type="scientific">Planoprotostelium fungivorum</name>
    <dbReference type="NCBI Taxonomy" id="1890364"/>
    <lineage>
        <taxon>Eukaryota</taxon>
        <taxon>Amoebozoa</taxon>
        <taxon>Evosea</taxon>
        <taxon>Variosea</taxon>
        <taxon>Cavosteliida</taxon>
        <taxon>Cavosteliaceae</taxon>
        <taxon>Planoprotostelium</taxon>
    </lineage>
</organism>
<keyword evidence="1" id="KW-0732">Signal</keyword>
<feature type="chain" id="PRO_5015181368" evidence="1">
    <location>
        <begin position="21"/>
        <end position="221"/>
    </location>
</feature>
<comment type="caution">
    <text evidence="2">The sequence shown here is derived from an EMBL/GenBank/DDBJ whole genome shotgun (WGS) entry which is preliminary data.</text>
</comment>
<gene>
    <name evidence="2" type="ORF">PROFUN_12984</name>
</gene>
<accession>A0A2P6N604</accession>
<sequence>MGSSPIGCIIFLLLFTPTQTQRPRPRRAEGANVTNELHDIISVQMAGCSLIRSSVASNDKLDGLLSLELEQFSSFPRDFALRSVLNPYKGVCRSHSSRIFYRTVTPTATMKVAIIFAIFCLAVFASEIAEDFPQPPYNVVDTWSSGDIVSLTCPDNCGNPDSKHCLWNADIQDTCSATYAEKRSVEEKRQGRCQQLGACGPVCWSDGQGGYACGCVSCGKK</sequence>
<reference evidence="2 3" key="1">
    <citation type="journal article" date="2018" name="Genome Biol. Evol.">
        <title>Multiple Roots of Fruiting Body Formation in Amoebozoa.</title>
        <authorList>
            <person name="Hillmann F."/>
            <person name="Forbes G."/>
            <person name="Novohradska S."/>
            <person name="Ferling I."/>
            <person name="Riege K."/>
            <person name="Groth M."/>
            <person name="Westermann M."/>
            <person name="Marz M."/>
            <person name="Spaller T."/>
            <person name="Winckler T."/>
            <person name="Schaap P."/>
            <person name="Glockner G."/>
        </authorList>
    </citation>
    <scope>NUCLEOTIDE SEQUENCE [LARGE SCALE GENOMIC DNA]</scope>
    <source>
        <strain evidence="2 3">Jena</strain>
    </source>
</reference>
<evidence type="ECO:0000313" key="2">
    <source>
        <dbReference type="EMBL" id="PRP79386.1"/>
    </source>
</evidence>
<keyword evidence="3" id="KW-1185">Reference proteome</keyword>
<dbReference type="AlphaFoldDB" id="A0A2P6N604"/>
<proteinExistence type="predicted"/>
<evidence type="ECO:0000313" key="3">
    <source>
        <dbReference type="Proteomes" id="UP000241769"/>
    </source>
</evidence>